<accession>A0A6J4L339</accession>
<feature type="non-terminal residue" evidence="2">
    <location>
        <position position="198"/>
    </location>
</feature>
<dbReference type="EMBL" id="CADCTS010000376">
    <property type="protein sequence ID" value="CAA9320860.1"/>
    <property type="molecule type" value="Genomic_DNA"/>
</dbReference>
<evidence type="ECO:0000313" key="2">
    <source>
        <dbReference type="EMBL" id="CAA9320860.1"/>
    </source>
</evidence>
<feature type="compositionally biased region" description="Basic and acidic residues" evidence="1">
    <location>
        <begin position="108"/>
        <end position="119"/>
    </location>
</feature>
<name>A0A6J4L339_9ACTN</name>
<feature type="region of interest" description="Disordered" evidence="1">
    <location>
        <begin position="166"/>
        <end position="198"/>
    </location>
</feature>
<evidence type="ECO:0000256" key="1">
    <source>
        <dbReference type="SAM" id="MobiDB-lite"/>
    </source>
</evidence>
<proteinExistence type="predicted"/>
<dbReference type="GO" id="GO:0004452">
    <property type="term" value="F:isopentenyl-diphosphate delta-isomerase activity"/>
    <property type="evidence" value="ECO:0007669"/>
    <property type="project" value="UniProtKB-EC"/>
</dbReference>
<organism evidence="2">
    <name type="scientific">uncultured Friedmanniella sp</name>
    <dbReference type="NCBI Taxonomy" id="335381"/>
    <lineage>
        <taxon>Bacteria</taxon>
        <taxon>Bacillati</taxon>
        <taxon>Actinomycetota</taxon>
        <taxon>Actinomycetes</taxon>
        <taxon>Propionibacteriales</taxon>
        <taxon>Nocardioidaceae</taxon>
        <taxon>Friedmanniella</taxon>
        <taxon>environmental samples</taxon>
    </lineage>
</organism>
<dbReference type="AlphaFoldDB" id="A0A6J4L339"/>
<dbReference type="EC" id="5.3.3.2" evidence="2"/>
<feature type="non-terminal residue" evidence="2">
    <location>
        <position position="1"/>
    </location>
</feature>
<protein>
    <submittedName>
        <fullName evidence="2">Isopentenyl-diphosphate Delta-isomerase</fullName>
        <ecNumber evidence="2">5.3.3.2</ecNumber>
    </submittedName>
</protein>
<keyword evidence="2" id="KW-0413">Isomerase</keyword>
<feature type="compositionally biased region" description="Basic residues" evidence="1">
    <location>
        <begin position="7"/>
        <end position="19"/>
    </location>
</feature>
<feature type="compositionally biased region" description="Low complexity" evidence="1">
    <location>
        <begin position="78"/>
        <end position="88"/>
    </location>
</feature>
<sequence length="198" mass="20474">DRGAGRPPRRGRQPHRHRAEGRGPLRPDPAAPGVLLLPVRRRRTAPADPPSRAQADLARGVDQQLLRPPRTGRGDPGGRPSPRAPGARCRGRGRGPRAPRVPLPGGDAGRDPGERDVPGVRRACGSDPRPGPRRGRRDVVGGLVDLQRRCGGGGAGGLPVVSAAGRRAPGGARGRLGGDYVAGPGRHRAAPPGGPPRV</sequence>
<feature type="region of interest" description="Disordered" evidence="1">
    <location>
        <begin position="1"/>
        <end position="139"/>
    </location>
</feature>
<reference evidence="2" key="1">
    <citation type="submission" date="2020-02" db="EMBL/GenBank/DDBJ databases">
        <authorList>
            <person name="Meier V. D."/>
        </authorList>
    </citation>
    <scope>NUCLEOTIDE SEQUENCE</scope>
    <source>
        <strain evidence="2">AVDCRST_MAG48</strain>
    </source>
</reference>
<gene>
    <name evidence="2" type="ORF">AVDCRST_MAG48-2636</name>
</gene>